<sequence>MIDRKSATHVSPKVQDLFFMMAVSNSCMDPLVYGSYTLDPRTFSNSIRKIFCITSRTTDIPGICGPVIKSKSTENNQDNIKLNSTRQFVHFKDLSSKQPCVNSEPVVFTTVDQPIKPAISCDLYVVPTPRTRFVS</sequence>
<dbReference type="OrthoDB" id="6435638at2759"/>
<evidence type="ECO:0000313" key="2">
    <source>
        <dbReference type="Proteomes" id="UP000791440"/>
    </source>
</evidence>
<dbReference type="EMBL" id="JH668314">
    <property type="protein sequence ID" value="KAG6444879.1"/>
    <property type="molecule type" value="Genomic_DNA"/>
</dbReference>
<accession>A0A921YTS4</accession>
<evidence type="ECO:0000313" key="1">
    <source>
        <dbReference type="EMBL" id="KAG6444880.1"/>
    </source>
</evidence>
<reference evidence="1" key="1">
    <citation type="journal article" date="2016" name="Insect Biochem. Mol. Biol.">
        <title>Multifaceted biological insights from a draft genome sequence of the tobacco hornworm moth, Manduca sexta.</title>
        <authorList>
            <person name="Kanost M.R."/>
            <person name="Arrese E.L."/>
            <person name="Cao X."/>
            <person name="Chen Y.R."/>
            <person name="Chellapilla S."/>
            <person name="Goldsmith M.R."/>
            <person name="Grosse-Wilde E."/>
            <person name="Heckel D.G."/>
            <person name="Herndon N."/>
            <person name="Jiang H."/>
            <person name="Papanicolaou A."/>
            <person name="Qu J."/>
            <person name="Soulages J.L."/>
            <person name="Vogel H."/>
            <person name="Walters J."/>
            <person name="Waterhouse R.M."/>
            <person name="Ahn S.J."/>
            <person name="Almeida F.C."/>
            <person name="An C."/>
            <person name="Aqrawi P."/>
            <person name="Bretschneider A."/>
            <person name="Bryant W.B."/>
            <person name="Bucks S."/>
            <person name="Chao H."/>
            <person name="Chevignon G."/>
            <person name="Christen J.M."/>
            <person name="Clarke D.F."/>
            <person name="Dittmer N.T."/>
            <person name="Ferguson L.C.F."/>
            <person name="Garavelou S."/>
            <person name="Gordon K.H.J."/>
            <person name="Gunaratna R.T."/>
            <person name="Han Y."/>
            <person name="Hauser F."/>
            <person name="He Y."/>
            <person name="Heidel-Fischer H."/>
            <person name="Hirsh A."/>
            <person name="Hu Y."/>
            <person name="Jiang H."/>
            <person name="Kalra D."/>
            <person name="Klinner C."/>
            <person name="Konig C."/>
            <person name="Kovar C."/>
            <person name="Kroll A.R."/>
            <person name="Kuwar S.S."/>
            <person name="Lee S.L."/>
            <person name="Lehman R."/>
            <person name="Li K."/>
            <person name="Li Z."/>
            <person name="Liang H."/>
            <person name="Lovelace S."/>
            <person name="Lu Z."/>
            <person name="Mansfield J.H."/>
            <person name="McCulloch K.J."/>
            <person name="Mathew T."/>
            <person name="Morton B."/>
            <person name="Muzny D.M."/>
            <person name="Neunemann D."/>
            <person name="Ongeri F."/>
            <person name="Pauchet Y."/>
            <person name="Pu L.L."/>
            <person name="Pyrousis I."/>
            <person name="Rao X.J."/>
            <person name="Redding A."/>
            <person name="Roesel C."/>
            <person name="Sanchez-Gracia A."/>
            <person name="Schaack S."/>
            <person name="Shukla A."/>
            <person name="Tetreau G."/>
            <person name="Wang Y."/>
            <person name="Xiong G.H."/>
            <person name="Traut W."/>
            <person name="Walsh T.K."/>
            <person name="Worley K.C."/>
            <person name="Wu D."/>
            <person name="Wu W."/>
            <person name="Wu Y.Q."/>
            <person name="Zhang X."/>
            <person name="Zou Z."/>
            <person name="Zucker H."/>
            <person name="Briscoe A.D."/>
            <person name="Burmester T."/>
            <person name="Clem R.J."/>
            <person name="Feyereisen R."/>
            <person name="Grimmelikhuijzen C.J.P."/>
            <person name="Hamodrakas S.J."/>
            <person name="Hansson B.S."/>
            <person name="Huguet E."/>
            <person name="Jermiin L.S."/>
            <person name="Lan Q."/>
            <person name="Lehman H.K."/>
            <person name="Lorenzen M."/>
            <person name="Merzendorfer H."/>
            <person name="Michalopoulos I."/>
            <person name="Morton D.B."/>
            <person name="Muthukrishnan S."/>
            <person name="Oakeshott J.G."/>
            <person name="Palmer W."/>
            <person name="Park Y."/>
            <person name="Passarelli A.L."/>
            <person name="Rozas J."/>
            <person name="Schwartz L.M."/>
            <person name="Smith W."/>
            <person name="Southgate A."/>
            <person name="Vilcinskas A."/>
            <person name="Vogt R."/>
            <person name="Wang P."/>
            <person name="Werren J."/>
            <person name="Yu X.Q."/>
            <person name="Zhou J.J."/>
            <person name="Brown S.J."/>
            <person name="Scherer S.E."/>
            <person name="Richards S."/>
            <person name="Blissard G.W."/>
        </authorList>
    </citation>
    <scope>NUCLEOTIDE SEQUENCE</scope>
</reference>
<proteinExistence type="predicted"/>
<reference evidence="1" key="2">
    <citation type="submission" date="2020-12" db="EMBL/GenBank/DDBJ databases">
        <authorList>
            <person name="Kanost M."/>
        </authorList>
    </citation>
    <scope>NUCLEOTIDE SEQUENCE</scope>
</reference>
<comment type="caution">
    <text evidence="1">The sequence shown here is derived from an EMBL/GenBank/DDBJ whole genome shotgun (WGS) entry which is preliminary data.</text>
</comment>
<organism evidence="1 2">
    <name type="scientific">Manduca sexta</name>
    <name type="common">Tobacco hawkmoth</name>
    <name type="synonym">Tobacco hornworm</name>
    <dbReference type="NCBI Taxonomy" id="7130"/>
    <lineage>
        <taxon>Eukaryota</taxon>
        <taxon>Metazoa</taxon>
        <taxon>Ecdysozoa</taxon>
        <taxon>Arthropoda</taxon>
        <taxon>Hexapoda</taxon>
        <taxon>Insecta</taxon>
        <taxon>Pterygota</taxon>
        <taxon>Neoptera</taxon>
        <taxon>Endopterygota</taxon>
        <taxon>Lepidoptera</taxon>
        <taxon>Glossata</taxon>
        <taxon>Ditrysia</taxon>
        <taxon>Bombycoidea</taxon>
        <taxon>Sphingidae</taxon>
        <taxon>Sphinginae</taxon>
        <taxon>Sphingini</taxon>
        <taxon>Manduca</taxon>
    </lineage>
</organism>
<name>A0A921YTS4_MANSE</name>
<dbReference type="EMBL" id="JH668314">
    <property type="protein sequence ID" value="KAG6444880.1"/>
    <property type="molecule type" value="Genomic_DNA"/>
</dbReference>
<keyword evidence="2" id="KW-1185">Reference proteome</keyword>
<dbReference type="Proteomes" id="UP000791440">
    <property type="component" value="Unassembled WGS sequence"/>
</dbReference>
<dbReference type="AlphaFoldDB" id="A0A921YTS4"/>
<protein>
    <submittedName>
        <fullName evidence="1">Uncharacterized protein</fullName>
    </submittedName>
</protein>
<gene>
    <name evidence="1" type="ORF">O3G_MSEX003642</name>
</gene>